<protein>
    <submittedName>
        <fullName evidence="6">Squalene-hopene cyclase</fullName>
    </submittedName>
</protein>
<dbReference type="InterPro" id="IPR018333">
    <property type="entry name" value="Squalene_cyclase"/>
</dbReference>
<dbReference type="NCBIfam" id="TIGR01787">
    <property type="entry name" value="squalene_cyclas"/>
    <property type="match status" value="1"/>
</dbReference>
<dbReference type="UniPathway" id="UPA00337"/>
<dbReference type="eggNOG" id="COG1657">
    <property type="taxonomic scope" value="Bacteria"/>
</dbReference>
<dbReference type="GO" id="GO:0016104">
    <property type="term" value="P:triterpenoid biosynthetic process"/>
    <property type="evidence" value="ECO:0007669"/>
    <property type="project" value="InterPro"/>
</dbReference>
<dbReference type="InterPro" id="IPR008930">
    <property type="entry name" value="Terpenoid_cyclase/PrenylTrfase"/>
</dbReference>
<dbReference type="PANTHER" id="PTHR11764:SF20">
    <property type="entry name" value="LANOSTEROL SYNTHASE"/>
    <property type="match status" value="1"/>
</dbReference>
<dbReference type="InterPro" id="IPR032697">
    <property type="entry name" value="SQ_cyclase_N"/>
</dbReference>
<dbReference type="Gene3D" id="1.50.10.20">
    <property type="match status" value="2"/>
</dbReference>
<dbReference type="SFLD" id="SFLDG01016">
    <property type="entry name" value="Prenyltransferase_Like_2"/>
    <property type="match status" value="1"/>
</dbReference>
<evidence type="ECO:0000256" key="3">
    <source>
        <dbReference type="ARBA" id="ARBA00022737"/>
    </source>
</evidence>
<dbReference type="OrthoDB" id="9758578at2"/>
<dbReference type="InterPro" id="IPR032696">
    <property type="entry name" value="SQ_cyclase_C"/>
</dbReference>
<dbReference type="STRING" id="574375.AZF08_13645"/>
<dbReference type="Proteomes" id="UP000027778">
    <property type="component" value="Unassembled WGS sequence"/>
</dbReference>
<dbReference type="GO" id="GO:0016866">
    <property type="term" value="F:intramolecular transferase activity"/>
    <property type="evidence" value="ECO:0007669"/>
    <property type="project" value="InterPro"/>
</dbReference>
<gene>
    <name evidence="6" type="ORF">BAGA_20405</name>
</gene>
<comment type="similarity">
    <text evidence="2">Belongs to the terpene cyclase/mutase family.</text>
</comment>
<dbReference type="Pfam" id="PF13243">
    <property type="entry name" value="SQHop_cyclase_C"/>
    <property type="match status" value="1"/>
</dbReference>
<keyword evidence="3" id="KW-0677">Repeat</keyword>
<feature type="domain" description="Squalene cyclase N-terminal" evidence="5">
    <location>
        <begin position="12"/>
        <end position="289"/>
    </location>
</feature>
<comment type="caution">
    <text evidence="6">The sequence shown here is derived from an EMBL/GenBank/DDBJ whole genome shotgun (WGS) entry which is preliminary data.</text>
</comment>
<evidence type="ECO:0000256" key="2">
    <source>
        <dbReference type="ARBA" id="ARBA00009755"/>
    </source>
</evidence>
<evidence type="ECO:0000259" key="4">
    <source>
        <dbReference type="Pfam" id="PF13243"/>
    </source>
</evidence>
<comment type="pathway">
    <text evidence="1">Secondary metabolite biosynthesis; hopanoid biosynthesis.</text>
</comment>
<reference evidence="6 7" key="1">
    <citation type="submission" date="2014-06" db="EMBL/GenBank/DDBJ databases">
        <title>Draft genome sequence of Bacillus gaemokensis JCM 15801 (MCCC 1A00707).</title>
        <authorList>
            <person name="Lai Q."/>
            <person name="Liu Y."/>
            <person name="Shao Z."/>
        </authorList>
    </citation>
    <scope>NUCLEOTIDE SEQUENCE [LARGE SCALE GENOMIC DNA]</scope>
    <source>
        <strain evidence="6 7">JCM 15801</strain>
    </source>
</reference>
<keyword evidence="7" id="KW-1185">Reference proteome</keyword>
<evidence type="ECO:0000313" key="7">
    <source>
        <dbReference type="Proteomes" id="UP000027778"/>
    </source>
</evidence>
<evidence type="ECO:0000256" key="1">
    <source>
        <dbReference type="ARBA" id="ARBA00004999"/>
    </source>
</evidence>
<dbReference type="RefSeq" id="WP_033677841.1">
    <property type="nucleotide sequence ID" value="NZ_JOTM01000036.1"/>
</dbReference>
<evidence type="ECO:0000313" key="6">
    <source>
        <dbReference type="EMBL" id="KEK22256.1"/>
    </source>
</evidence>
<sequence length="619" mass="70519">MLLYEKVREEVERKITALRTMQQQDGTWRFCFEGSPLTDCHMIFLLRLLGQDKEIEPFVVRLASLQTNEGTWKLYEDEPVGNLSTTIHAYAALLASRKYTKEDINMKRTAAFIRERGGIVRAHFMTKFLLALHGEYEYPSLFHFPTPILFLPEDSPLSIFELSSSARIHLIPMMICMNKRFTVSKKILPNLDHITGGSKTQWFREERSPIFQTLIGDVKKFLAYPLSLHHKGYKEAERFMVERIDKNGTLYSYASATFYMIYALLALGHTVQSPVINRAVAGLKSYIWNMELGSHLQNSPSTVWDTALLSYSLQEANVSQDNHIIQKATEYLLQKQQHEKKDWSAHAPLLDAGGWGFSEINTTIPDIDDTTAVLRALARSTKGNQKVEEAWKKGIEWVKGLQNIDGGWAAFERGVTSKFLTHLPLDNSGDMTTDPSTSDITGRVLEFFGTYAPDELTNDQKNRAIRWLVHAQEKNGAWYGKWGVCYIYGTWAALTGLRALGVPSTDIALQKAVAWLESTQHRDGGWGESCRSSIEKRFVSLPFSTPSQTAWALDALIAFYDSETPAIRKGISYLLAHSTEHQEYPTGTGLPDGFYIRYHSYHHLYPLLTFAHYIKKYRK</sequence>
<name>A0A073K6T1_9BACI</name>
<proteinExistence type="inferred from homology"/>
<organism evidence="6 7">
    <name type="scientific">Bacillus gaemokensis</name>
    <dbReference type="NCBI Taxonomy" id="574375"/>
    <lineage>
        <taxon>Bacteria</taxon>
        <taxon>Bacillati</taxon>
        <taxon>Bacillota</taxon>
        <taxon>Bacilli</taxon>
        <taxon>Bacillales</taxon>
        <taxon>Bacillaceae</taxon>
        <taxon>Bacillus</taxon>
        <taxon>Bacillus cereus group</taxon>
    </lineage>
</organism>
<feature type="domain" description="Squalene cyclase C-terminal" evidence="4">
    <location>
        <begin position="301"/>
        <end position="614"/>
    </location>
</feature>
<dbReference type="AlphaFoldDB" id="A0A073K6T1"/>
<dbReference type="SUPFAM" id="SSF48239">
    <property type="entry name" value="Terpenoid cyclases/Protein prenyltransferases"/>
    <property type="match status" value="2"/>
</dbReference>
<accession>A0A073K6T1</accession>
<dbReference type="EMBL" id="JOTM01000036">
    <property type="protein sequence ID" value="KEK22256.1"/>
    <property type="molecule type" value="Genomic_DNA"/>
</dbReference>
<dbReference type="PANTHER" id="PTHR11764">
    <property type="entry name" value="TERPENE CYCLASE/MUTASE FAMILY MEMBER"/>
    <property type="match status" value="1"/>
</dbReference>
<dbReference type="GO" id="GO:0005811">
    <property type="term" value="C:lipid droplet"/>
    <property type="evidence" value="ECO:0007669"/>
    <property type="project" value="InterPro"/>
</dbReference>
<evidence type="ECO:0000259" key="5">
    <source>
        <dbReference type="Pfam" id="PF13249"/>
    </source>
</evidence>
<dbReference type="Pfam" id="PF13249">
    <property type="entry name" value="SQHop_cyclase_N"/>
    <property type="match status" value="1"/>
</dbReference>